<dbReference type="Proteomes" id="UP000198863">
    <property type="component" value="Unassembled WGS sequence"/>
</dbReference>
<dbReference type="EMBL" id="FNCF01000004">
    <property type="protein sequence ID" value="SDG60146.1"/>
    <property type="molecule type" value="Genomic_DNA"/>
</dbReference>
<sequence length="141" mass="14686">MSAGEIAGLIAAGALVLLVVLLAVPLLKLGRTLDETTLTIRQVREQSQPILSQASTTVTHVNANLERVDDITGNAANVSSNVAALTSVFAATLGSPLIKAAAFSYGVRSAVGKKREGQALAAAQRDQKAERRARRAARRAA</sequence>
<gene>
    <name evidence="3" type="ORF">SAMN05660324_3102</name>
</gene>
<evidence type="ECO:0000313" key="3">
    <source>
        <dbReference type="EMBL" id="SDG60146.1"/>
    </source>
</evidence>
<feature type="transmembrane region" description="Helical" evidence="2">
    <location>
        <begin position="6"/>
        <end position="27"/>
    </location>
</feature>
<reference evidence="4" key="1">
    <citation type="submission" date="2016-10" db="EMBL/GenBank/DDBJ databases">
        <authorList>
            <person name="Varghese N."/>
            <person name="Submissions S."/>
        </authorList>
    </citation>
    <scope>NUCLEOTIDE SEQUENCE [LARGE SCALE GENOMIC DNA]</scope>
    <source>
        <strain evidence="4">DSM 44526</strain>
    </source>
</reference>
<keyword evidence="2" id="KW-0472">Membrane</keyword>
<feature type="region of interest" description="Disordered" evidence="1">
    <location>
        <begin position="117"/>
        <end position="141"/>
    </location>
</feature>
<keyword evidence="2" id="KW-1133">Transmembrane helix</keyword>
<organism evidence="3 4">
    <name type="scientific">Klenkia brasiliensis</name>
    <dbReference type="NCBI Taxonomy" id="333142"/>
    <lineage>
        <taxon>Bacteria</taxon>
        <taxon>Bacillati</taxon>
        <taxon>Actinomycetota</taxon>
        <taxon>Actinomycetes</taxon>
        <taxon>Geodermatophilales</taxon>
        <taxon>Geodermatophilaceae</taxon>
        <taxon>Klenkia</taxon>
    </lineage>
</organism>
<feature type="compositionally biased region" description="Basic residues" evidence="1">
    <location>
        <begin position="131"/>
        <end position="141"/>
    </location>
</feature>
<evidence type="ECO:0000256" key="1">
    <source>
        <dbReference type="SAM" id="MobiDB-lite"/>
    </source>
</evidence>
<evidence type="ECO:0000313" key="4">
    <source>
        <dbReference type="Proteomes" id="UP000198863"/>
    </source>
</evidence>
<dbReference type="Pfam" id="PF06103">
    <property type="entry name" value="DUF948"/>
    <property type="match status" value="1"/>
</dbReference>
<keyword evidence="4" id="KW-1185">Reference proteome</keyword>
<evidence type="ECO:0000256" key="2">
    <source>
        <dbReference type="SAM" id="Phobius"/>
    </source>
</evidence>
<keyword evidence="2" id="KW-0812">Transmembrane</keyword>
<accession>A0A1G7VJZ8</accession>
<name>A0A1G7VJZ8_9ACTN</name>
<dbReference type="InterPro" id="IPR009293">
    <property type="entry name" value="UPF0478"/>
</dbReference>
<dbReference type="AlphaFoldDB" id="A0A1G7VJZ8"/>
<evidence type="ECO:0008006" key="5">
    <source>
        <dbReference type="Google" id="ProtNLM"/>
    </source>
</evidence>
<dbReference type="RefSeq" id="WP_091064577.1">
    <property type="nucleotide sequence ID" value="NZ_FNCF01000004.1"/>
</dbReference>
<dbReference type="OrthoDB" id="3237344at2"/>
<proteinExistence type="predicted"/>
<protein>
    <recommendedName>
        <fullName evidence="5">DUF948 domain-containing protein</fullName>
    </recommendedName>
</protein>